<dbReference type="Pfam" id="PF10188">
    <property type="entry name" value="Oscp1"/>
    <property type="match status" value="1"/>
</dbReference>
<evidence type="ECO:0000313" key="1">
    <source>
        <dbReference type="Proteomes" id="UP000694846"/>
    </source>
</evidence>
<sequence>MTLQAYSILYLNLVCEMIYIVAERLKMQKIPIDKSKLVLNDIIAASFNCPFLFVPTITINRDILNKNICCAVHSSIMRLNESSMDKLIGLIETSVKMQMFSTNGPRQVLLLTLNHLDSVRELACTNQLKQSLDLIQYNFYQTFEKMTNGELMRLRYTLLNYLQDVNVKVTIFIREGLQRYNGSFVSIGKWVIPYGCEVPGVIRIFDKNSTLIDINTFHPISFYKVETEIGSIKPNCPRITSLGLSIFNNNKNINEQSEKLDPLFNEQTGRDGYKQEMDLFVTQLMGNQERKNKESNSLDLEIFETSFNNEKKKLEIKLPEYNILNFSQNTNNISLQNLKIEMDNSVLRETDNILNMMELLDIE</sequence>
<protein>
    <submittedName>
        <fullName evidence="2">Protein OSCP1-like isoform X1</fullName>
    </submittedName>
</protein>
<dbReference type="AlphaFoldDB" id="A0A8B8FI89"/>
<dbReference type="GeneID" id="112683562"/>
<keyword evidence="1" id="KW-1185">Reference proteome</keyword>
<dbReference type="InterPro" id="IPR019332">
    <property type="entry name" value="OSCP1"/>
</dbReference>
<dbReference type="GO" id="GO:0005737">
    <property type="term" value="C:cytoplasm"/>
    <property type="evidence" value="ECO:0007669"/>
    <property type="project" value="TreeGrafter"/>
</dbReference>
<proteinExistence type="predicted"/>
<evidence type="ECO:0000313" key="2">
    <source>
        <dbReference type="RefSeq" id="XP_025410423.1"/>
    </source>
</evidence>
<dbReference type="OrthoDB" id="2157380at2759"/>
<name>A0A8B8FI89_9HEMI</name>
<dbReference type="Proteomes" id="UP000694846">
    <property type="component" value="Unplaced"/>
</dbReference>
<reference evidence="2" key="1">
    <citation type="submission" date="2025-08" db="UniProtKB">
        <authorList>
            <consortium name="RefSeq"/>
        </authorList>
    </citation>
    <scope>IDENTIFICATION</scope>
    <source>
        <tissue evidence="2">Whole body</tissue>
    </source>
</reference>
<accession>A0A8B8FI89</accession>
<dbReference type="GO" id="GO:0005886">
    <property type="term" value="C:plasma membrane"/>
    <property type="evidence" value="ECO:0007669"/>
    <property type="project" value="TreeGrafter"/>
</dbReference>
<gene>
    <name evidence="2" type="primary">LOC112683562</name>
</gene>
<dbReference type="PANTHER" id="PTHR21439:SF0">
    <property type="entry name" value="PROTEIN OSCP1"/>
    <property type="match status" value="1"/>
</dbReference>
<dbReference type="PANTHER" id="PTHR21439">
    <property type="entry name" value="OXIDORED-NITRO DOMAIN-CONTAINING PROTEIN"/>
    <property type="match status" value="1"/>
</dbReference>
<organism evidence="1 2">
    <name type="scientific">Sipha flava</name>
    <name type="common">yellow sugarcane aphid</name>
    <dbReference type="NCBI Taxonomy" id="143950"/>
    <lineage>
        <taxon>Eukaryota</taxon>
        <taxon>Metazoa</taxon>
        <taxon>Ecdysozoa</taxon>
        <taxon>Arthropoda</taxon>
        <taxon>Hexapoda</taxon>
        <taxon>Insecta</taxon>
        <taxon>Pterygota</taxon>
        <taxon>Neoptera</taxon>
        <taxon>Paraneoptera</taxon>
        <taxon>Hemiptera</taxon>
        <taxon>Sternorrhyncha</taxon>
        <taxon>Aphidomorpha</taxon>
        <taxon>Aphidoidea</taxon>
        <taxon>Aphididae</taxon>
        <taxon>Sipha</taxon>
    </lineage>
</organism>
<dbReference type="RefSeq" id="XP_025410423.1">
    <property type="nucleotide sequence ID" value="XM_025554638.1"/>
</dbReference>